<evidence type="ECO:0000256" key="1">
    <source>
        <dbReference type="ARBA" id="ARBA00001947"/>
    </source>
</evidence>
<keyword evidence="4" id="KW-0645">Protease</keyword>
<evidence type="ECO:0000256" key="11">
    <source>
        <dbReference type="RuleBase" id="RU362031"/>
    </source>
</evidence>
<evidence type="ECO:0000313" key="14">
    <source>
        <dbReference type="Proteomes" id="UP000767334"/>
    </source>
</evidence>
<dbReference type="SMART" id="SM00228">
    <property type="entry name" value="PDZ"/>
    <property type="match status" value="1"/>
</dbReference>
<feature type="transmembrane region" description="Helical" evidence="11">
    <location>
        <begin position="88"/>
        <end position="110"/>
    </location>
</feature>
<feature type="domain" description="PDZ" evidence="12">
    <location>
        <begin position="119"/>
        <end position="174"/>
    </location>
</feature>
<dbReference type="PANTHER" id="PTHR42837">
    <property type="entry name" value="REGULATOR OF SIGMA-E PROTEASE RSEP"/>
    <property type="match status" value="1"/>
</dbReference>
<dbReference type="CDD" id="cd23081">
    <property type="entry name" value="cpPDZ_EcRseP-like"/>
    <property type="match status" value="1"/>
</dbReference>
<accession>A0ABS2FBZ8</accession>
<dbReference type="PANTHER" id="PTHR42837:SF2">
    <property type="entry name" value="MEMBRANE METALLOPROTEASE ARASP2, CHLOROPLASTIC-RELATED"/>
    <property type="match status" value="1"/>
</dbReference>
<dbReference type="InterPro" id="IPR036034">
    <property type="entry name" value="PDZ_sf"/>
</dbReference>
<dbReference type="SUPFAM" id="SSF50156">
    <property type="entry name" value="PDZ domain-like"/>
    <property type="match status" value="1"/>
</dbReference>
<dbReference type="EC" id="3.4.24.-" evidence="11"/>
<keyword evidence="9 11" id="KW-0482">Metalloprotease</keyword>
<organism evidence="13 14">
    <name type="scientific">Clostridium saudiense</name>
    <dbReference type="NCBI Taxonomy" id="1414720"/>
    <lineage>
        <taxon>Bacteria</taxon>
        <taxon>Bacillati</taxon>
        <taxon>Bacillota</taxon>
        <taxon>Clostridia</taxon>
        <taxon>Eubacteriales</taxon>
        <taxon>Clostridiaceae</taxon>
        <taxon>Clostridium</taxon>
    </lineage>
</organism>
<dbReference type="RefSeq" id="WP_195514772.1">
    <property type="nucleotide sequence ID" value="NZ_JACJLL010000004.1"/>
</dbReference>
<evidence type="ECO:0000256" key="5">
    <source>
        <dbReference type="ARBA" id="ARBA00022692"/>
    </source>
</evidence>
<evidence type="ECO:0000259" key="12">
    <source>
        <dbReference type="PROSITE" id="PS50106"/>
    </source>
</evidence>
<dbReference type="GO" id="GO:0008237">
    <property type="term" value="F:metallopeptidase activity"/>
    <property type="evidence" value="ECO:0007669"/>
    <property type="project" value="UniProtKB-KW"/>
</dbReference>
<evidence type="ECO:0000256" key="9">
    <source>
        <dbReference type="ARBA" id="ARBA00023049"/>
    </source>
</evidence>
<evidence type="ECO:0000256" key="2">
    <source>
        <dbReference type="ARBA" id="ARBA00004141"/>
    </source>
</evidence>
<sequence length="339" mass="37053">MYIIMAILGFSLLIIVHELGHFIMAKANGIKVEEFSIGMGPEILSKKGKETQYSLRLFPIGGYVKMLGEEEASDDERSFSSKSPLRRISVIIAGVTMNVIFAIIAFAIIISNRGYSEPVISKLVENSAAIESGLEIGDRILSIDGSKVFTTTDVSMGIQMAKGGSVDLVVDRNGNKENITVTPRLVEEDGSQIYQVGLYYTLVEKPTIIQSIKESFNETISLVTQTYKSLAMMVTGKVNFKTDVGGPVTIIKMSTEVAKSGLISLTYFLGFLSINLAVFNLLPFPALDGGWTVILLIELITRRKVPDKIVGALNYVGFMVLIGFMIVVTLKDILFPISL</sequence>
<keyword evidence="8 11" id="KW-1133">Transmembrane helix</keyword>
<keyword evidence="14" id="KW-1185">Reference proteome</keyword>
<dbReference type="Pfam" id="PF17820">
    <property type="entry name" value="PDZ_6"/>
    <property type="match status" value="1"/>
</dbReference>
<evidence type="ECO:0000256" key="7">
    <source>
        <dbReference type="ARBA" id="ARBA00022833"/>
    </source>
</evidence>
<dbReference type="PROSITE" id="PS50106">
    <property type="entry name" value="PDZ"/>
    <property type="match status" value="1"/>
</dbReference>
<dbReference type="InterPro" id="IPR008915">
    <property type="entry name" value="Peptidase_M50"/>
</dbReference>
<evidence type="ECO:0000256" key="8">
    <source>
        <dbReference type="ARBA" id="ARBA00022989"/>
    </source>
</evidence>
<dbReference type="InterPro" id="IPR041489">
    <property type="entry name" value="PDZ_6"/>
</dbReference>
<evidence type="ECO:0000256" key="6">
    <source>
        <dbReference type="ARBA" id="ARBA00022801"/>
    </source>
</evidence>
<dbReference type="Pfam" id="PF02163">
    <property type="entry name" value="Peptidase_M50"/>
    <property type="match status" value="1"/>
</dbReference>
<comment type="caution">
    <text evidence="13">The sequence shown here is derived from an EMBL/GenBank/DDBJ whole genome shotgun (WGS) entry which is preliminary data.</text>
</comment>
<dbReference type="InterPro" id="IPR001478">
    <property type="entry name" value="PDZ"/>
</dbReference>
<keyword evidence="10 11" id="KW-0472">Membrane</keyword>
<keyword evidence="11" id="KW-0479">Metal-binding</keyword>
<comment type="cofactor">
    <cofactor evidence="1 11">
        <name>Zn(2+)</name>
        <dbReference type="ChEBI" id="CHEBI:29105"/>
    </cofactor>
</comment>
<evidence type="ECO:0000313" key="13">
    <source>
        <dbReference type="EMBL" id="MBM6817939.1"/>
    </source>
</evidence>
<feature type="transmembrane region" description="Helical" evidence="11">
    <location>
        <begin position="261"/>
        <end position="278"/>
    </location>
</feature>
<dbReference type="NCBIfam" id="TIGR00054">
    <property type="entry name" value="RIP metalloprotease RseP"/>
    <property type="match status" value="1"/>
</dbReference>
<dbReference type="InterPro" id="IPR004387">
    <property type="entry name" value="Pept_M50_Zn"/>
</dbReference>
<evidence type="ECO:0000256" key="4">
    <source>
        <dbReference type="ARBA" id="ARBA00022670"/>
    </source>
</evidence>
<protein>
    <recommendedName>
        <fullName evidence="11">Zinc metalloprotease</fullName>
        <ecNumber evidence="11">3.4.24.-</ecNumber>
    </recommendedName>
</protein>
<dbReference type="Gene3D" id="2.30.42.10">
    <property type="match status" value="1"/>
</dbReference>
<keyword evidence="6 11" id="KW-0378">Hydrolase</keyword>
<feature type="transmembrane region" description="Helical" evidence="11">
    <location>
        <begin position="312"/>
        <end position="330"/>
    </location>
</feature>
<dbReference type="Proteomes" id="UP000767334">
    <property type="component" value="Unassembled WGS sequence"/>
</dbReference>
<dbReference type="EMBL" id="JACJLL010000004">
    <property type="protein sequence ID" value="MBM6817939.1"/>
    <property type="molecule type" value="Genomic_DNA"/>
</dbReference>
<comment type="subcellular location">
    <subcellularLocation>
        <location evidence="2">Membrane</location>
        <topology evidence="2">Multi-pass membrane protein</topology>
    </subcellularLocation>
</comment>
<proteinExistence type="inferred from homology"/>
<evidence type="ECO:0000256" key="10">
    <source>
        <dbReference type="ARBA" id="ARBA00023136"/>
    </source>
</evidence>
<gene>
    <name evidence="13" type="primary">rseP</name>
    <name evidence="13" type="ORF">H6A19_01060</name>
</gene>
<reference evidence="13 14" key="1">
    <citation type="journal article" date="2021" name="Sci. Rep.">
        <title>The distribution of antibiotic resistance genes in chicken gut microbiota commensals.</title>
        <authorList>
            <person name="Juricova H."/>
            <person name="Matiasovicova J."/>
            <person name="Kubasova T."/>
            <person name="Cejkova D."/>
            <person name="Rychlik I."/>
        </authorList>
    </citation>
    <scope>NUCLEOTIDE SEQUENCE [LARGE SCALE GENOMIC DNA]</scope>
    <source>
        <strain evidence="13 14">An435</strain>
    </source>
</reference>
<keyword evidence="5 11" id="KW-0812">Transmembrane</keyword>
<name>A0ABS2FBZ8_9CLOT</name>
<comment type="similarity">
    <text evidence="3 11">Belongs to the peptidase M50B family.</text>
</comment>
<keyword evidence="7 11" id="KW-0862">Zinc</keyword>
<evidence type="ECO:0000256" key="3">
    <source>
        <dbReference type="ARBA" id="ARBA00007931"/>
    </source>
</evidence>
<dbReference type="CDD" id="cd06163">
    <property type="entry name" value="S2P-M50_PDZ_RseP-like"/>
    <property type="match status" value="1"/>
</dbReference>